<feature type="transmembrane region" description="Helical" evidence="1">
    <location>
        <begin position="12"/>
        <end position="32"/>
    </location>
</feature>
<keyword evidence="1" id="KW-1133">Transmembrane helix</keyword>
<reference evidence="2" key="1">
    <citation type="journal article" date="2021" name="Sci. Adv.">
        <title>The American lobster genome reveals insights on longevity, neural, and immune adaptations.</title>
        <authorList>
            <person name="Polinski J.M."/>
            <person name="Zimin A.V."/>
            <person name="Clark K.F."/>
            <person name="Kohn A.B."/>
            <person name="Sadowski N."/>
            <person name="Timp W."/>
            <person name="Ptitsyn A."/>
            <person name="Khanna P."/>
            <person name="Romanova D.Y."/>
            <person name="Williams P."/>
            <person name="Greenwood S.J."/>
            <person name="Moroz L.L."/>
            <person name="Walt D.R."/>
            <person name="Bodnar A.G."/>
        </authorList>
    </citation>
    <scope>NUCLEOTIDE SEQUENCE</scope>
    <source>
        <strain evidence="2">GMGI-L3</strain>
    </source>
</reference>
<dbReference type="AlphaFoldDB" id="A0A8J5MVX5"/>
<dbReference type="EMBL" id="JAHLQT010024847">
    <property type="protein sequence ID" value="KAG7165019.1"/>
    <property type="molecule type" value="Genomic_DNA"/>
</dbReference>
<feature type="non-terminal residue" evidence="2">
    <location>
        <position position="128"/>
    </location>
</feature>
<gene>
    <name evidence="2" type="ORF">Hamer_G004768</name>
</gene>
<keyword evidence="1" id="KW-0812">Transmembrane</keyword>
<keyword evidence="3" id="KW-1185">Reference proteome</keyword>
<evidence type="ECO:0000256" key="1">
    <source>
        <dbReference type="SAM" id="Phobius"/>
    </source>
</evidence>
<name>A0A8J5MVX5_HOMAM</name>
<protein>
    <submittedName>
        <fullName evidence="2">Uncharacterized protein</fullName>
    </submittedName>
</protein>
<evidence type="ECO:0000313" key="2">
    <source>
        <dbReference type="EMBL" id="KAG7165019.1"/>
    </source>
</evidence>
<comment type="caution">
    <text evidence="2">The sequence shown here is derived from an EMBL/GenBank/DDBJ whole genome shotgun (WGS) entry which is preliminary data.</text>
</comment>
<evidence type="ECO:0000313" key="3">
    <source>
        <dbReference type="Proteomes" id="UP000747542"/>
    </source>
</evidence>
<accession>A0A8J5MVX5</accession>
<organism evidence="2 3">
    <name type="scientific">Homarus americanus</name>
    <name type="common">American lobster</name>
    <dbReference type="NCBI Taxonomy" id="6706"/>
    <lineage>
        <taxon>Eukaryota</taxon>
        <taxon>Metazoa</taxon>
        <taxon>Ecdysozoa</taxon>
        <taxon>Arthropoda</taxon>
        <taxon>Crustacea</taxon>
        <taxon>Multicrustacea</taxon>
        <taxon>Malacostraca</taxon>
        <taxon>Eumalacostraca</taxon>
        <taxon>Eucarida</taxon>
        <taxon>Decapoda</taxon>
        <taxon>Pleocyemata</taxon>
        <taxon>Astacidea</taxon>
        <taxon>Nephropoidea</taxon>
        <taxon>Nephropidae</taxon>
        <taxon>Homarus</taxon>
    </lineage>
</organism>
<sequence>SSNFFMEDYMELLHLCLIFLGGSVSNVNNFGVPGALHQTRWMAQAIFVLKKKYSEDNMVANLTRPANKKLVTQAPRCQVFQTRKYSIVRCDRFNLTLTKDELQKQYLLRIVKSHQRSFPTPSEANILQ</sequence>
<proteinExistence type="predicted"/>
<dbReference type="Proteomes" id="UP000747542">
    <property type="component" value="Unassembled WGS sequence"/>
</dbReference>
<keyword evidence="1" id="KW-0472">Membrane</keyword>